<name>A0AAN8WC30_9MAGN</name>
<feature type="compositionally biased region" description="Low complexity" evidence="1">
    <location>
        <begin position="34"/>
        <end position="50"/>
    </location>
</feature>
<comment type="caution">
    <text evidence="2">The sequence shown here is derived from an EMBL/GenBank/DDBJ whole genome shotgun (WGS) entry which is preliminary data.</text>
</comment>
<dbReference type="EMBL" id="JBAMMX010000004">
    <property type="protein sequence ID" value="KAK6943107.1"/>
    <property type="molecule type" value="Genomic_DNA"/>
</dbReference>
<evidence type="ECO:0000313" key="2">
    <source>
        <dbReference type="EMBL" id="KAK6943107.1"/>
    </source>
</evidence>
<accession>A0AAN8WC30</accession>
<reference evidence="2 3" key="1">
    <citation type="submission" date="2023-12" db="EMBL/GenBank/DDBJ databases">
        <title>A high-quality genome assembly for Dillenia turbinata (Dilleniales).</title>
        <authorList>
            <person name="Chanderbali A."/>
        </authorList>
    </citation>
    <scope>NUCLEOTIDE SEQUENCE [LARGE SCALE GENOMIC DNA]</scope>
    <source>
        <strain evidence="2">LSX21</strain>
        <tissue evidence="2">Leaf</tissue>
    </source>
</reference>
<proteinExistence type="predicted"/>
<dbReference type="Proteomes" id="UP001370490">
    <property type="component" value="Unassembled WGS sequence"/>
</dbReference>
<dbReference type="AlphaFoldDB" id="A0AAN8WC30"/>
<evidence type="ECO:0000313" key="3">
    <source>
        <dbReference type="Proteomes" id="UP001370490"/>
    </source>
</evidence>
<keyword evidence="3" id="KW-1185">Reference proteome</keyword>
<evidence type="ECO:0000256" key="1">
    <source>
        <dbReference type="SAM" id="MobiDB-lite"/>
    </source>
</evidence>
<feature type="region of interest" description="Disordered" evidence="1">
    <location>
        <begin position="34"/>
        <end position="61"/>
    </location>
</feature>
<protein>
    <recommendedName>
        <fullName evidence="4">30S ribosomal protein S31, chloroplastic</fullName>
    </recommendedName>
</protein>
<evidence type="ECO:0008006" key="4">
    <source>
        <dbReference type="Google" id="ProtNLM"/>
    </source>
</evidence>
<organism evidence="2 3">
    <name type="scientific">Dillenia turbinata</name>
    <dbReference type="NCBI Taxonomy" id="194707"/>
    <lineage>
        <taxon>Eukaryota</taxon>
        <taxon>Viridiplantae</taxon>
        <taxon>Streptophyta</taxon>
        <taxon>Embryophyta</taxon>
        <taxon>Tracheophyta</taxon>
        <taxon>Spermatophyta</taxon>
        <taxon>Magnoliopsida</taxon>
        <taxon>eudicotyledons</taxon>
        <taxon>Gunneridae</taxon>
        <taxon>Pentapetalae</taxon>
        <taxon>Dilleniales</taxon>
        <taxon>Dilleniaceae</taxon>
        <taxon>Dillenia</taxon>
    </lineage>
</organism>
<sequence>MASLILNGGTLLPLHLSSLSSMSKSQSLFISLSSSSLSHSSSPGLSPLPSEAIRRRRKESDSTTLSAMLLSLFLSHVEFIARPRDKKKGRGPPRVPVPPAPPRKDRFEDVGEKIKIEIDESLFSS</sequence>
<feature type="region of interest" description="Disordered" evidence="1">
    <location>
        <begin position="83"/>
        <end position="109"/>
    </location>
</feature>
<gene>
    <name evidence="2" type="ORF">RJ641_028484</name>
</gene>